<dbReference type="Proteomes" id="UP000688137">
    <property type="component" value="Unassembled WGS sequence"/>
</dbReference>
<gene>
    <name evidence="2" type="ORF">PPRIM_AZ9-3.1.T0170136</name>
</gene>
<dbReference type="PANTHER" id="PTHR11952">
    <property type="entry name" value="UDP- GLUCOSE PYROPHOSPHORYLASE"/>
    <property type="match status" value="1"/>
</dbReference>
<dbReference type="AlphaFoldDB" id="A0A8S1KAB2"/>
<comment type="similarity">
    <text evidence="1">Belongs to the UDPGP type 1 family.</text>
</comment>
<dbReference type="EMBL" id="CAJJDM010000012">
    <property type="protein sequence ID" value="CAD8050595.1"/>
    <property type="molecule type" value="Genomic_DNA"/>
</dbReference>
<keyword evidence="3" id="KW-1185">Reference proteome</keyword>
<name>A0A8S1KAB2_PARPR</name>
<proteinExistence type="inferred from homology"/>
<comment type="caution">
    <text evidence="2">The sequence shown here is derived from an EMBL/GenBank/DDBJ whole genome shotgun (WGS) entry which is preliminary data.</text>
</comment>
<dbReference type="InterPro" id="IPR039741">
    <property type="entry name" value="UDP-sugar_pyrophosphorylase"/>
</dbReference>
<protein>
    <recommendedName>
        <fullName evidence="4">UDP-N-acetylglucosamine pyrophosphorylase</fullName>
    </recommendedName>
</protein>
<evidence type="ECO:0000313" key="2">
    <source>
        <dbReference type="EMBL" id="CAD8050595.1"/>
    </source>
</evidence>
<organism evidence="2 3">
    <name type="scientific">Paramecium primaurelia</name>
    <dbReference type="NCBI Taxonomy" id="5886"/>
    <lineage>
        <taxon>Eukaryota</taxon>
        <taxon>Sar</taxon>
        <taxon>Alveolata</taxon>
        <taxon>Ciliophora</taxon>
        <taxon>Intramacronucleata</taxon>
        <taxon>Oligohymenophorea</taxon>
        <taxon>Peniculida</taxon>
        <taxon>Parameciidae</taxon>
        <taxon>Paramecium</taxon>
    </lineage>
</organism>
<dbReference type="OMA" id="FQIMMER"/>
<evidence type="ECO:0000256" key="1">
    <source>
        <dbReference type="ARBA" id="ARBA00010401"/>
    </source>
</evidence>
<dbReference type="GO" id="GO:0003977">
    <property type="term" value="F:UDP-N-acetylglucosamine diphosphorylase activity"/>
    <property type="evidence" value="ECO:0007669"/>
    <property type="project" value="TreeGrafter"/>
</dbReference>
<evidence type="ECO:0000313" key="3">
    <source>
        <dbReference type="Proteomes" id="UP000688137"/>
    </source>
</evidence>
<evidence type="ECO:0008006" key="4">
    <source>
        <dbReference type="Google" id="ProtNLM"/>
    </source>
</evidence>
<sequence length="449" mass="52017">MGECTSKVQTENITNELDFNRYSTYQKLETLANDFAQNEKIDTTYNSLIQRIIAAKQEHILKLLSVMNTQEKKEFMSKIEWIDFETVDSLFYHCCKQTHMDIFKGQIKFCNTQVDKDLDLIKQRKVGLILLCGGNSSRLPNKILKDIGFPSKKCIFQIMMERLKKIIIMAQETTDFSGFPIGILVSDQNAAAFQQYLKNKKDFGFPYIHVIQQKSLPIINKYGQVMFEQNQPVLAPNGTGSIFLQLSTFQKKFPNMQYIHLLGFDNLAGLPLDPIMLNLMNQNQTDVICKVIETNSTQDDRIFYQNGYFKTMETQDSSMTENPENLAKMCLNDLYVSVAFLNNLKSNHEKSMKFSQRYHVIRRGPTIQFEKHIQDIIEIANSTILYQTEDYALLIDDPKKAVIQLSNVHKRYLQLEGTQDNELVEITPYMSYSGEDLRKQENIIFPLII</sequence>
<reference evidence="2" key="1">
    <citation type="submission" date="2021-01" db="EMBL/GenBank/DDBJ databases">
        <authorList>
            <consortium name="Genoscope - CEA"/>
            <person name="William W."/>
        </authorList>
    </citation>
    <scope>NUCLEOTIDE SEQUENCE</scope>
</reference>
<dbReference type="PANTHER" id="PTHR11952:SF2">
    <property type="entry name" value="LD24639P"/>
    <property type="match status" value="1"/>
</dbReference>
<dbReference type="GO" id="GO:0006048">
    <property type="term" value="P:UDP-N-acetylglucosamine biosynthetic process"/>
    <property type="evidence" value="ECO:0007669"/>
    <property type="project" value="TreeGrafter"/>
</dbReference>
<accession>A0A8S1KAB2</accession>